<dbReference type="Gene3D" id="2.160.20.80">
    <property type="entry name" value="E3 ubiquitin-protein ligase SopA"/>
    <property type="match status" value="1"/>
</dbReference>
<dbReference type="AlphaFoldDB" id="A0A4Y3KKA3"/>
<gene>
    <name evidence="1" type="ORF">CGE01nite_15840</name>
</gene>
<organism evidence="1 2">
    <name type="scientific">Cellulomonas gelida</name>
    <dbReference type="NCBI Taxonomy" id="1712"/>
    <lineage>
        <taxon>Bacteria</taxon>
        <taxon>Bacillati</taxon>
        <taxon>Actinomycetota</taxon>
        <taxon>Actinomycetes</taxon>
        <taxon>Micrococcales</taxon>
        <taxon>Cellulomonadaceae</taxon>
        <taxon>Cellulomonas</taxon>
    </lineage>
</organism>
<protein>
    <recommendedName>
        <fullName evidence="3">Pentapeptide repeat protein</fullName>
    </recommendedName>
</protein>
<dbReference type="EMBL" id="BJLQ01000013">
    <property type="protein sequence ID" value="GEA84333.1"/>
    <property type="molecule type" value="Genomic_DNA"/>
</dbReference>
<reference evidence="1 2" key="1">
    <citation type="submission" date="2019-06" db="EMBL/GenBank/DDBJ databases">
        <title>Whole genome shotgun sequence of Cellulomonas gelida NBRC 3748.</title>
        <authorList>
            <person name="Hosoyama A."/>
            <person name="Uohara A."/>
            <person name="Ohji S."/>
            <person name="Ichikawa N."/>
        </authorList>
    </citation>
    <scope>NUCLEOTIDE SEQUENCE [LARGE SCALE GENOMIC DNA]</scope>
    <source>
        <strain evidence="1 2">NBRC 3748</strain>
    </source>
</reference>
<comment type="caution">
    <text evidence="1">The sequence shown here is derived from an EMBL/GenBank/DDBJ whole genome shotgun (WGS) entry which is preliminary data.</text>
</comment>
<dbReference type="Proteomes" id="UP000320461">
    <property type="component" value="Unassembled WGS sequence"/>
</dbReference>
<dbReference type="RefSeq" id="WP_141370106.1">
    <property type="nucleotide sequence ID" value="NZ_BJLQ01000013.1"/>
</dbReference>
<evidence type="ECO:0008006" key="3">
    <source>
        <dbReference type="Google" id="ProtNLM"/>
    </source>
</evidence>
<sequence>MLLEPGGDYDGLTLRGERFDGQDASEARFLDCAFEQCTLDDTDLSHARLVDTSWAGVRSATLRIASSAWQDGTLHDCRLGAVQAYAVRWTRVHVVGGKVDYFNLRDSTLEHVRFTGVVIDELDLARVRATHLTFEDCRVRRLDVTGATLKEADVRGIRDLQHLDGVAGLAGATVSTEQLVELAPALAEHLGLRVR</sequence>
<proteinExistence type="predicted"/>
<dbReference type="SUPFAM" id="SSF141571">
    <property type="entry name" value="Pentapeptide repeat-like"/>
    <property type="match status" value="1"/>
</dbReference>
<keyword evidence="2" id="KW-1185">Reference proteome</keyword>
<name>A0A4Y3KKA3_9CELL</name>
<evidence type="ECO:0000313" key="2">
    <source>
        <dbReference type="Proteomes" id="UP000320461"/>
    </source>
</evidence>
<accession>A0A4Y3KKA3</accession>
<evidence type="ECO:0000313" key="1">
    <source>
        <dbReference type="EMBL" id="GEA84333.1"/>
    </source>
</evidence>
<dbReference type="OrthoDB" id="2579959at2"/>